<dbReference type="GO" id="GO:0005886">
    <property type="term" value="C:plasma membrane"/>
    <property type="evidence" value="ECO:0007669"/>
    <property type="project" value="TreeGrafter"/>
</dbReference>
<dbReference type="Proteomes" id="UP000077521">
    <property type="component" value="Unassembled WGS sequence"/>
</dbReference>
<feature type="compositionally biased region" description="Low complexity" evidence="1">
    <location>
        <begin position="164"/>
        <end position="196"/>
    </location>
</feature>
<sequence>MTTSAGPRGVELITIEGVELWEATSAATSNHHQQQAPNLTKKLAAGNLSAVLVTIDINNPSHTADPDAHPDVWLVLNIRNPTTGSDRPFPLTAAQRVVAHRPTHTYRFIDPPEQGSVANSNAHPDIVLKLPGLTPGKDEKTPFEIDPAAEAYFEDILAQYCAFEEPSSSSSHEAPPPSFSAATATRSSGSTSAAPLPSLPPRGGQGEVELFDEHGKLIGHLEGTLEEHPSLHRDALASSRSNLDAKNPVLIDLSGSHANAPRISPLSNDEVAFAQAAQIRDGGDGTVQTDWLIHSAQFLGKTLVKGSMFLGSKMTAAADSYIERTPSKRSGTSSPANGPLYDNEKGSGFTSSPTESHFPRTPLGGSSGGSGVGSSRYATTSTGANSRSHVVNKYTSHAVSISQTTTSAILNVASNVGDRVGRATGIQRKPQADGTVGPPPKGVRGIINRGIIAASSLLDSIEQAGETLISDSGSAASRVIGHKYGADAERRAGNVALAGRNVYCVYKDIMGVRRRCLVRVAVGSSLKARTPEGELVEVRMGGNGPNDGPAIVEKAPYAPEAQSISKKQ</sequence>
<dbReference type="Pfam" id="PF06911">
    <property type="entry name" value="Senescence"/>
    <property type="match status" value="1"/>
</dbReference>
<gene>
    <name evidence="3" type="ORF">A4X13_0g3218</name>
</gene>
<name>A0A177TCR9_9BASI</name>
<keyword evidence="4" id="KW-1185">Reference proteome</keyword>
<feature type="region of interest" description="Disordered" evidence="1">
    <location>
        <begin position="540"/>
        <end position="568"/>
    </location>
</feature>
<accession>A0A177TCR9</accession>
<dbReference type="InterPro" id="IPR009686">
    <property type="entry name" value="Senescence/spartin_C"/>
</dbReference>
<dbReference type="EMBL" id="LWDF02000174">
    <property type="protein sequence ID" value="KAE8254960.1"/>
    <property type="molecule type" value="Genomic_DNA"/>
</dbReference>
<dbReference type="GO" id="GO:0051301">
    <property type="term" value="P:cell division"/>
    <property type="evidence" value="ECO:0007669"/>
    <property type="project" value="TreeGrafter"/>
</dbReference>
<dbReference type="PANTHER" id="PTHR21068">
    <property type="entry name" value="SPARTIN"/>
    <property type="match status" value="1"/>
</dbReference>
<dbReference type="AlphaFoldDB" id="A0A177TCR9"/>
<reference evidence="3" key="1">
    <citation type="submission" date="2016-04" db="EMBL/GenBank/DDBJ databases">
        <authorList>
            <person name="Nguyen H.D."/>
            <person name="Samba Siva P."/>
            <person name="Cullis J."/>
            <person name="Levesque C.A."/>
            <person name="Hambleton S."/>
        </authorList>
    </citation>
    <scope>NUCLEOTIDE SEQUENCE</scope>
    <source>
        <strain evidence="3">DAOMC 236416</strain>
    </source>
</reference>
<feature type="region of interest" description="Disordered" evidence="1">
    <location>
        <begin position="164"/>
        <end position="207"/>
    </location>
</feature>
<evidence type="ECO:0000313" key="4">
    <source>
        <dbReference type="Proteomes" id="UP000077521"/>
    </source>
</evidence>
<protein>
    <recommendedName>
        <fullName evidence="2">Senescence domain-containing protein</fullName>
    </recommendedName>
</protein>
<dbReference type="PANTHER" id="PTHR21068:SF43">
    <property type="entry name" value="SPARTIN"/>
    <property type="match status" value="1"/>
</dbReference>
<comment type="caution">
    <text evidence="3">The sequence shown here is derived from an EMBL/GenBank/DDBJ whole genome shotgun (WGS) entry which is preliminary data.</text>
</comment>
<evidence type="ECO:0000313" key="3">
    <source>
        <dbReference type="EMBL" id="KAE8254960.1"/>
    </source>
</evidence>
<dbReference type="InterPro" id="IPR045036">
    <property type="entry name" value="Spartin-like"/>
</dbReference>
<proteinExistence type="predicted"/>
<feature type="compositionally biased region" description="Polar residues" evidence="1">
    <location>
        <begin position="376"/>
        <end position="388"/>
    </location>
</feature>
<feature type="region of interest" description="Disordered" evidence="1">
    <location>
        <begin position="323"/>
        <end position="388"/>
    </location>
</feature>
<feature type="domain" description="Senescence" evidence="2">
    <location>
        <begin position="290"/>
        <end position="519"/>
    </location>
</feature>
<reference evidence="3" key="2">
    <citation type="journal article" date="2019" name="IMA Fungus">
        <title>Genome sequencing and comparison of five Tilletia species to identify candidate genes for the detection of regulated species infecting wheat.</title>
        <authorList>
            <person name="Nguyen H.D.T."/>
            <person name="Sultana T."/>
            <person name="Kesanakurti P."/>
            <person name="Hambleton S."/>
        </authorList>
    </citation>
    <scope>NUCLEOTIDE SEQUENCE</scope>
    <source>
        <strain evidence="3">DAOMC 236416</strain>
    </source>
</reference>
<evidence type="ECO:0000259" key="2">
    <source>
        <dbReference type="Pfam" id="PF06911"/>
    </source>
</evidence>
<organism evidence="3 4">
    <name type="scientific">Tilletia indica</name>
    <dbReference type="NCBI Taxonomy" id="43049"/>
    <lineage>
        <taxon>Eukaryota</taxon>
        <taxon>Fungi</taxon>
        <taxon>Dikarya</taxon>
        <taxon>Basidiomycota</taxon>
        <taxon>Ustilaginomycotina</taxon>
        <taxon>Exobasidiomycetes</taxon>
        <taxon>Tilletiales</taxon>
        <taxon>Tilletiaceae</taxon>
        <taxon>Tilletia</taxon>
    </lineage>
</organism>
<evidence type="ECO:0000256" key="1">
    <source>
        <dbReference type="SAM" id="MobiDB-lite"/>
    </source>
</evidence>